<dbReference type="PANTHER" id="PTHR30352">
    <property type="entry name" value="PYRUVATE FORMATE-LYASE-ACTIVATING ENZYME"/>
    <property type="match status" value="1"/>
</dbReference>
<evidence type="ECO:0000256" key="10">
    <source>
        <dbReference type="ARBA" id="ARBA00023014"/>
    </source>
</evidence>
<dbReference type="Gene3D" id="3.20.20.70">
    <property type="entry name" value="Aldolase class I"/>
    <property type="match status" value="1"/>
</dbReference>
<evidence type="ECO:0000256" key="9">
    <source>
        <dbReference type="ARBA" id="ARBA00023004"/>
    </source>
</evidence>
<keyword evidence="9" id="KW-0408">Iron</keyword>
<evidence type="ECO:0000256" key="4">
    <source>
        <dbReference type="ARBA" id="ARBA00014281"/>
    </source>
</evidence>
<evidence type="ECO:0000256" key="1">
    <source>
        <dbReference type="ARBA" id="ARBA00001966"/>
    </source>
</evidence>
<comment type="cofactor">
    <cofactor evidence="1">
        <name>[4Fe-4S] cluster</name>
        <dbReference type="ChEBI" id="CHEBI:49883"/>
    </cofactor>
</comment>
<dbReference type="InterPro" id="IPR058240">
    <property type="entry name" value="rSAM_sf"/>
</dbReference>
<comment type="function">
    <text evidence="2 12">Activation of anaerobic ribonucleoside-triphosphate reductase under anaerobic conditions by generation of an organic free radical, using S-adenosylmethionine and reduced flavodoxin as cosubstrates to produce 5'-deoxy-adenosine.</text>
</comment>
<dbReference type="NCBIfam" id="TIGR02491">
    <property type="entry name" value="NrdG"/>
    <property type="match status" value="1"/>
</dbReference>
<dbReference type="OrthoDB" id="9782387at2"/>
<dbReference type="InterPro" id="IPR034457">
    <property type="entry name" value="Organic_radical-activating"/>
</dbReference>
<evidence type="ECO:0000256" key="8">
    <source>
        <dbReference type="ARBA" id="ARBA00023002"/>
    </source>
</evidence>
<evidence type="ECO:0000256" key="7">
    <source>
        <dbReference type="ARBA" id="ARBA00022723"/>
    </source>
</evidence>
<sequence length="167" mass="19036">MKYSKIRKLDVTNGPGIRVSLFVSGCSHNCEGCFNKDQQDFNYGDDWTEETEKYFLDLVSNPVVVGLNILGGEPLQQTMDSSLLDLLTKVNEIYPDKDIWLWTGDLFEDAIKNPKKLALIKEVDVLIDGRFEIDKRNIKLKYRGSENQRVIDVKASLASCEPVEYPI</sequence>
<comment type="similarity">
    <text evidence="3 12">Belongs to the organic radical-activating enzymes family.</text>
</comment>
<dbReference type="AlphaFoldDB" id="E0E2Z6"/>
<dbReference type="SFLD" id="SFLDG01063">
    <property type="entry name" value="activating_enzymes__group_1"/>
    <property type="match status" value="1"/>
</dbReference>
<dbReference type="SFLD" id="SFLDF00299">
    <property type="entry name" value="anaerobic_ribonucleoside-triph"/>
    <property type="match status" value="1"/>
</dbReference>
<dbReference type="Pfam" id="PF13353">
    <property type="entry name" value="Fer4_12"/>
    <property type="match status" value="1"/>
</dbReference>
<dbReference type="eggNOG" id="COG0602">
    <property type="taxonomic scope" value="Bacteria"/>
</dbReference>
<dbReference type="EC" id="1.97.1.-" evidence="12"/>
<dbReference type="STRING" id="596315.HMPREF0634_1135"/>
<dbReference type="SFLD" id="SFLDG01066">
    <property type="entry name" value="organic_radical-activating_enz"/>
    <property type="match status" value="1"/>
</dbReference>
<dbReference type="SFLD" id="SFLDS00029">
    <property type="entry name" value="Radical_SAM"/>
    <property type="match status" value="1"/>
</dbReference>
<dbReference type="Proteomes" id="UP000003244">
    <property type="component" value="Unassembled WGS sequence"/>
</dbReference>
<dbReference type="SUPFAM" id="SSF102114">
    <property type="entry name" value="Radical SAM enzymes"/>
    <property type="match status" value="1"/>
</dbReference>
<protein>
    <recommendedName>
        <fullName evidence="4 12">Anaerobic ribonucleoside-triphosphate reductase-activating protein</fullName>
        <ecNumber evidence="12">1.97.1.-</ecNumber>
    </recommendedName>
</protein>
<dbReference type="PIRSF" id="PIRSF000368">
    <property type="entry name" value="NrdG"/>
    <property type="match status" value="1"/>
</dbReference>
<dbReference type="GO" id="GO:0004748">
    <property type="term" value="F:ribonucleoside-diphosphate reductase activity, thioredoxin disulfide as acceptor"/>
    <property type="evidence" value="ECO:0007669"/>
    <property type="project" value="TreeGrafter"/>
</dbReference>
<evidence type="ECO:0000256" key="11">
    <source>
        <dbReference type="ARBA" id="ARBA00047365"/>
    </source>
</evidence>
<dbReference type="CDD" id="cd01335">
    <property type="entry name" value="Radical_SAM"/>
    <property type="match status" value="1"/>
</dbReference>
<dbReference type="InterPro" id="IPR007197">
    <property type="entry name" value="rSAM"/>
</dbReference>
<comment type="catalytic activity">
    <reaction evidence="11">
        <text>glycyl-[protein] + reduced [flavodoxin] + S-adenosyl-L-methionine = glycin-2-yl radical-[protein] + semiquinone [flavodoxin] + 5'-deoxyadenosine + L-methionine + H(+)</text>
        <dbReference type="Rhea" id="RHEA:61976"/>
        <dbReference type="Rhea" id="RHEA-COMP:10622"/>
        <dbReference type="Rhea" id="RHEA-COMP:14480"/>
        <dbReference type="Rhea" id="RHEA-COMP:15993"/>
        <dbReference type="Rhea" id="RHEA-COMP:15994"/>
        <dbReference type="ChEBI" id="CHEBI:15378"/>
        <dbReference type="ChEBI" id="CHEBI:17319"/>
        <dbReference type="ChEBI" id="CHEBI:29947"/>
        <dbReference type="ChEBI" id="CHEBI:32722"/>
        <dbReference type="ChEBI" id="CHEBI:57618"/>
        <dbReference type="ChEBI" id="CHEBI:57844"/>
        <dbReference type="ChEBI" id="CHEBI:59789"/>
        <dbReference type="ChEBI" id="CHEBI:140311"/>
    </reaction>
</comment>
<accession>E0E2Z6</accession>
<keyword evidence="10" id="KW-0411">Iron-sulfur</keyword>
<dbReference type="GO" id="GO:0043365">
    <property type="term" value="F:[formate-C-acetyltransferase]-activating enzyme activity"/>
    <property type="evidence" value="ECO:0007669"/>
    <property type="project" value="InterPro"/>
</dbReference>
<evidence type="ECO:0000313" key="14">
    <source>
        <dbReference type="Proteomes" id="UP000003244"/>
    </source>
</evidence>
<gene>
    <name evidence="13" type="primary">nrdG</name>
    <name evidence="13" type="ORF">HMPREF0634_1135</name>
</gene>
<evidence type="ECO:0000256" key="2">
    <source>
        <dbReference type="ARBA" id="ARBA00003852"/>
    </source>
</evidence>
<dbReference type="GeneID" id="84800629"/>
<evidence type="ECO:0000256" key="12">
    <source>
        <dbReference type="PIRNR" id="PIRNR000368"/>
    </source>
</evidence>
<evidence type="ECO:0000313" key="13">
    <source>
        <dbReference type="EMBL" id="EFM64773.1"/>
    </source>
</evidence>
<proteinExistence type="inferred from homology"/>
<keyword evidence="7" id="KW-0479">Metal-binding</keyword>
<dbReference type="InterPro" id="IPR001989">
    <property type="entry name" value="Radical_activat_CS"/>
</dbReference>
<dbReference type="GO" id="GO:0051539">
    <property type="term" value="F:4 iron, 4 sulfur cluster binding"/>
    <property type="evidence" value="ECO:0007669"/>
    <property type="project" value="UniProtKB-KW"/>
</dbReference>
<dbReference type="PANTHER" id="PTHR30352:SF2">
    <property type="entry name" value="ANAEROBIC RIBONUCLEOSIDE-TRIPHOSPHATE REDUCTASE-ACTIVATING PROTEIN"/>
    <property type="match status" value="1"/>
</dbReference>
<keyword evidence="14" id="KW-1185">Reference proteome</keyword>
<keyword evidence="8 12" id="KW-0560">Oxidoreductase</keyword>
<keyword evidence="5" id="KW-0004">4Fe-4S</keyword>
<dbReference type="EMBL" id="ADGQ01000050">
    <property type="protein sequence ID" value="EFM64773.1"/>
    <property type="molecule type" value="Genomic_DNA"/>
</dbReference>
<keyword evidence="6" id="KW-0949">S-adenosyl-L-methionine</keyword>
<name>E0E2Z6_9FIRM</name>
<comment type="caution">
    <text evidence="13">The sequence shown here is derived from an EMBL/GenBank/DDBJ whole genome shotgun (WGS) entry which is preliminary data.</text>
</comment>
<evidence type="ECO:0000256" key="3">
    <source>
        <dbReference type="ARBA" id="ARBA00009777"/>
    </source>
</evidence>
<dbReference type="InterPro" id="IPR012837">
    <property type="entry name" value="NrdG"/>
</dbReference>
<dbReference type="InterPro" id="IPR013785">
    <property type="entry name" value="Aldolase_TIM"/>
</dbReference>
<organism evidence="13 14">
    <name type="scientific">Peptostreptococcus stomatis DSM 17678</name>
    <dbReference type="NCBI Taxonomy" id="596315"/>
    <lineage>
        <taxon>Bacteria</taxon>
        <taxon>Bacillati</taxon>
        <taxon>Bacillota</taxon>
        <taxon>Clostridia</taxon>
        <taxon>Peptostreptococcales</taxon>
        <taxon>Peptostreptococcaceae</taxon>
        <taxon>Peptostreptococcus</taxon>
    </lineage>
</organism>
<dbReference type="RefSeq" id="WP_007789447.1">
    <property type="nucleotide sequence ID" value="NZ_ADGQ01000050.1"/>
</dbReference>
<evidence type="ECO:0000256" key="5">
    <source>
        <dbReference type="ARBA" id="ARBA00022485"/>
    </source>
</evidence>
<dbReference type="PROSITE" id="PS01087">
    <property type="entry name" value="RADICAL_ACTIVATING"/>
    <property type="match status" value="1"/>
</dbReference>
<dbReference type="GO" id="GO:0046872">
    <property type="term" value="F:metal ion binding"/>
    <property type="evidence" value="ECO:0007669"/>
    <property type="project" value="UniProtKB-KW"/>
</dbReference>
<evidence type="ECO:0000256" key="6">
    <source>
        <dbReference type="ARBA" id="ARBA00022691"/>
    </source>
</evidence>
<reference evidence="13 14" key="1">
    <citation type="submission" date="2010-08" db="EMBL/GenBank/DDBJ databases">
        <authorList>
            <person name="Harkins D.M."/>
            <person name="Madupu R."/>
            <person name="Durkin A.S."/>
            <person name="Torralba M."/>
            <person name="Methe B."/>
            <person name="Sutton G.G."/>
            <person name="Nelson K.E."/>
        </authorList>
    </citation>
    <scope>NUCLEOTIDE SEQUENCE [LARGE SCALE GENOMIC DNA]</scope>
    <source>
        <strain evidence="13 14">DSM 17678</strain>
    </source>
</reference>